<evidence type="ECO:0000256" key="2">
    <source>
        <dbReference type="ARBA" id="ARBA00023125"/>
    </source>
</evidence>
<dbReference type="PROSITE" id="PS51294">
    <property type="entry name" value="HTH_MYB"/>
    <property type="match status" value="1"/>
</dbReference>
<evidence type="ECO:0000256" key="3">
    <source>
        <dbReference type="ARBA" id="ARBA00023242"/>
    </source>
</evidence>
<feature type="domain" description="Myb-like" evidence="5">
    <location>
        <begin position="20"/>
        <end position="70"/>
    </location>
</feature>
<dbReference type="GO" id="GO:0009733">
    <property type="term" value="P:response to auxin"/>
    <property type="evidence" value="ECO:0007669"/>
    <property type="project" value="TreeGrafter"/>
</dbReference>
<dbReference type="InterPro" id="IPR017930">
    <property type="entry name" value="Myb_dom"/>
</dbReference>
<evidence type="ECO:0000259" key="6">
    <source>
        <dbReference type="PROSITE" id="PS51294"/>
    </source>
</evidence>
<feature type="non-terminal residue" evidence="7">
    <location>
        <position position="193"/>
    </location>
</feature>
<dbReference type="SUPFAM" id="SSF46689">
    <property type="entry name" value="Homeodomain-like"/>
    <property type="match status" value="1"/>
</dbReference>
<reference evidence="7" key="1">
    <citation type="journal article" date="2013" name="Gene">
        <title>Transcriptome sequencing and phylogenetic analysis of floral and leaf MIKC(C) MADS-box and R2R3 MYB transcription factors from the monocot Iris fulva.</title>
        <authorList>
            <person name="Ballerini E.S."/>
            <person name="Mockaitis K."/>
            <person name="Arnold M.L."/>
        </authorList>
    </citation>
    <scope>NUCLEOTIDE SEQUENCE</scope>
</reference>
<dbReference type="Gene3D" id="1.10.10.60">
    <property type="entry name" value="Homeodomain-like"/>
    <property type="match status" value="1"/>
</dbReference>
<dbReference type="GO" id="GO:0003677">
    <property type="term" value="F:DNA binding"/>
    <property type="evidence" value="ECO:0007669"/>
    <property type="project" value="UniProtKB-KW"/>
</dbReference>
<dbReference type="PANTHER" id="PTHR10641">
    <property type="entry name" value="MYB FAMILY TRANSCRIPTION FACTOR"/>
    <property type="match status" value="1"/>
</dbReference>
<accession>K9LXH1</accession>
<name>K9LXH1_9ASPA</name>
<evidence type="ECO:0000313" key="7">
    <source>
        <dbReference type="EMBL" id="AFP65736.1"/>
    </source>
</evidence>
<dbReference type="InterPro" id="IPR015495">
    <property type="entry name" value="Myb_TF_plants"/>
</dbReference>
<sequence length="193" mass="21656">RTGLMRCSKSSRLRWTNYLRPGIRLGNFTLHEERMIIHLQSLLGNKWAAIASYLPQRTDNDIKNYWNTHLKKKIKKLQMDSTVSAASTSFRHELAPRANVSSTYASSTDNISRLLQGWMRPSPNAATFKPQLEQQTITINRDNADSSSCCSSSGNAAVPRGELSTIEDLTSVGSWEKPPTDHNAGDSKQMMEE</sequence>
<dbReference type="EMBL" id="JW988021">
    <property type="protein sequence ID" value="AFP65736.1"/>
    <property type="molecule type" value="mRNA"/>
</dbReference>
<protein>
    <submittedName>
        <fullName evidence="7">R2R3 MYB</fullName>
    </submittedName>
</protein>
<dbReference type="CDD" id="cd00167">
    <property type="entry name" value="SANT"/>
    <property type="match status" value="1"/>
</dbReference>
<feature type="compositionally biased region" description="Basic and acidic residues" evidence="4">
    <location>
        <begin position="178"/>
        <end position="193"/>
    </location>
</feature>
<dbReference type="InterPro" id="IPR009057">
    <property type="entry name" value="Homeodomain-like_sf"/>
</dbReference>
<dbReference type="SMART" id="SM00717">
    <property type="entry name" value="SANT"/>
    <property type="match status" value="1"/>
</dbReference>
<evidence type="ECO:0000259" key="5">
    <source>
        <dbReference type="PROSITE" id="PS50090"/>
    </source>
</evidence>
<dbReference type="Pfam" id="PF00249">
    <property type="entry name" value="Myb_DNA-binding"/>
    <property type="match status" value="1"/>
</dbReference>
<feature type="non-terminal residue" evidence="7">
    <location>
        <position position="1"/>
    </location>
</feature>
<dbReference type="AlphaFoldDB" id="K9LXH1"/>
<keyword evidence="2" id="KW-0238">DNA-binding</keyword>
<dbReference type="GO" id="GO:0005634">
    <property type="term" value="C:nucleus"/>
    <property type="evidence" value="ECO:0007669"/>
    <property type="project" value="UniProtKB-SubCell"/>
</dbReference>
<proteinExistence type="evidence at transcript level"/>
<feature type="region of interest" description="Disordered" evidence="4">
    <location>
        <begin position="142"/>
        <end position="193"/>
    </location>
</feature>
<keyword evidence="3" id="KW-0539">Nucleus</keyword>
<feature type="domain" description="HTH myb-type" evidence="6">
    <location>
        <begin position="20"/>
        <end position="74"/>
    </location>
</feature>
<dbReference type="PROSITE" id="PS50090">
    <property type="entry name" value="MYB_LIKE"/>
    <property type="match status" value="1"/>
</dbReference>
<evidence type="ECO:0000256" key="4">
    <source>
        <dbReference type="SAM" id="MobiDB-lite"/>
    </source>
</evidence>
<comment type="subcellular location">
    <subcellularLocation>
        <location evidence="1">Nucleus</location>
    </subcellularLocation>
</comment>
<dbReference type="InterPro" id="IPR001005">
    <property type="entry name" value="SANT/Myb"/>
</dbReference>
<dbReference type="PANTHER" id="PTHR10641:SF1152">
    <property type="entry name" value="TRANSCRIPTION FACTOR MYB60"/>
    <property type="match status" value="1"/>
</dbReference>
<evidence type="ECO:0000256" key="1">
    <source>
        <dbReference type="ARBA" id="ARBA00004123"/>
    </source>
</evidence>
<organism evidence="7">
    <name type="scientific">Iris fulva</name>
    <dbReference type="NCBI Taxonomy" id="92176"/>
    <lineage>
        <taxon>Eukaryota</taxon>
        <taxon>Viridiplantae</taxon>
        <taxon>Streptophyta</taxon>
        <taxon>Embryophyta</taxon>
        <taxon>Tracheophyta</taxon>
        <taxon>Spermatophyta</taxon>
        <taxon>Magnoliopsida</taxon>
        <taxon>Liliopsida</taxon>
        <taxon>Asparagales</taxon>
        <taxon>Iridaceae</taxon>
        <taxon>Iridoideae</taxon>
        <taxon>Irideae</taxon>
        <taxon>Iris</taxon>
    </lineage>
</organism>